<gene>
    <name evidence="1" type="ORF">J2739_005375</name>
</gene>
<dbReference type="EMBL" id="JAVDRF010000018">
    <property type="protein sequence ID" value="MDR6539578.1"/>
    <property type="molecule type" value="Genomic_DNA"/>
</dbReference>
<dbReference type="RefSeq" id="WP_309907391.1">
    <property type="nucleotide sequence ID" value="NZ_JAVDRF010000018.1"/>
</dbReference>
<organism evidence="1 2">
    <name type="scientific">Variovorax soli</name>
    <dbReference type="NCBI Taxonomy" id="376815"/>
    <lineage>
        <taxon>Bacteria</taxon>
        <taxon>Pseudomonadati</taxon>
        <taxon>Pseudomonadota</taxon>
        <taxon>Betaproteobacteria</taxon>
        <taxon>Burkholderiales</taxon>
        <taxon>Comamonadaceae</taxon>
        <taxon>Variovorax</taxon>
    </lineage>
</organism>
<proteinExistence type="predicted"/>
<reference evidence="1 2" key="1">
    <citation type="submission" date="2023-07" db="EMBL/GenBank/DDBJ databases">
        <title>Sorghum-associated microbial communities from plants grown in Nebraska, USA.</title>
        <authorList>
            <person name="Schachtman D."/>
        </authorList>
    </citation>
    <scope>NUCLEOTIDE SEQUENCE [LARGE SCALE GENOMIC DNA]</scope>
    <source>
        <strain evidence="1 2">DS1781</strain>
    </source>
</reference>
<evidence type="ECO:0008006" key="3">
    <source>
        <dbReference type="Google" id="ProtNLM"/>
    </source>
</evidence>
<dbReference type="Proteomes" id="UP001184230">
    <property type="component" value="Unassembled WGS sequence"/>
</dbReference>
<sequence length="110" mass="12656">MGRRSKAHHHVYVVELDDRVWNIGRFRRANPDYCLGQPFVYVGMTGLDPDVRFDKHKAGIQANVFVRDYGLRLLPALYAVYNPMPYEAAREMEVELGIALREAGYGVWQA</sequence>
<accession>A0ABU1NMJ1</accession>
<keyword evidence="2" id="KW-1185">Reference proteome</keyword>
<protein>
    <recommendedName>
        <fullName evidence="3">GIY-YIG domain-containing protein</fullName>
    </recommendedName>
</protein>
<evidence type="ECO:0000313" key="1">
    <source>
        <dbReference type="EMBL" id="MDR6539578.1"/>
    </source>
</evidence>
<evidence type="ECO:0000313" key="2">
    <source>
        <dbReference type="Proteomes" id="UP001184230"/>
    </source>
</evidence>
<name>A0ABU1NMJ1_9BURK</name>
<comment type="caution">
    <text evidence="1">The sequence shown here is derived from an EMBL/GenBank/DDBJ whole genome shotgun (WGS) entry which is preliminary data.</text>
</comment>